<reference evidence="2 3" key="1">
    <citation type="submission" date="2024-01" db="EMBL/GenBank/DDBJ databases">
        <title>The genomes of 5 underutilized Papilionoideae crops provide insights into root nodulation and disease resistance.</title>
        <authorList>
            <person name="Yuan L."/>
        </authorList>
    </citation>
    <scope>NUCLEOTIDE SEQUENCE [LARGE SCALE GENOMIC DNA]</scope>
    <source>
        <strain evidence="2">LY-2023</strain>
        <tissue evidence="2">Leaf</tissue>
    </source>
</reference>
<dbReference type="InterPro" id="IPR021641">
    <property type="entry name" value="DUF3245"/>
</dbReference>
<keyword evidence="1" id="KW-0472">Membrane</keyword>
<evidence type="ECO:0000313" key="2">
    <source>
        <dbReference type="EMBL" id="KAK7295087.1"/>
    </source>
</evidence>
<gene>
    <name evidence="2" type="ORF">RJT34_17990</name>
</gene>
<name>A0AAN9JAD7_CLITE</name>
<sequence>MPHRAPLVVKCVSSASEIIVWAVMYRSAYLVFWFLAVLKKINCGDGDGVNEVARMENSNLIGDGVGVDFIVPGGGHIKFEMSVTETTKKTGAPQIVKLDKALKLAESWVNNMSRDADDERTNADIVDRPYRLGLGAKVSRQSKVGPSDDPIERKLYAKLNAGKRKAADIAKKSTTITRDVLDDKNDYEDEDSRTSAFAKRKATVPLTCSTLGNKKQK</sequence>
<dbReference type="Pfam" id="PF11595">
    <property type="entry name" value="DUF3245"/>
    <property type="match status" value="1"/>
</dbReference>
<dbReference type="Proteomes" id="UP001359559">
    <property type="component" value="Unassembled WGS sequence"/>
</dbReference>
<dbReference type="AlphaFoldDB" id="A0AAN9JAD7"/>
<organism evidence="2 3">
    <name type="scientific">Clitoria ternatea</name>
    <name type="common">Butterfly pea</name>
    <dbReference type="NCBI Taxonomy" id="43366"/>
    <lineage>
        <taxon>Eukaryota</taxon>
        <taxon>Viridiplantae</taxon>
        <taxon>Streptophyta</taxon>
        <taxon>Embryophyta</taxon>
        <taxon>Tracheophyta</taxon>
        <taxon>Spermatophyta</taxon>
        <taxon>Magnoliopsida</taxon>
        <taxon>eudicotyledons</taxon>
        <taxon>Gunneridae</taxon>
        <taxon>Pentapetalae</taxon>
        <taxon>rosids</taxon>
        <taxon>fabids</taxon>
        <taxon>Fabales</taxon>
        <taxon>Fabaceae</taxon>
        <taxon>Papilionoideae</taxon>
        <taxon>50 kb inversion clade</taxon>
        <taxon>NPAAA clade</taxon>
        <taxon>indigoferoid/millettioid clade</taxon>
        <taxon>Phaseoleae</taxon>
        <taxon>Clitoria</taxon>
    </lineage>
</organism>
<keyword evidence="1" id="KW-1133">Transmembrane helix</keyword>
<keyword evidence="3" id="KW-1185">Reference proteome</keyword>
<evidence type="ECO:0000256" key="1">
    <source>
        <dbReference type="SAM" id="Phobius"/>
    </source>
</evidence>
<dbReference type="PANTHER" id="PTHR35741">
    <property type="entry name" value="FACTOR CWC22-LIKE PROTEIN, PUTATIVE (DUF3245)-RELATED"/>
    <property type="match status" value="1"/>
</dbReference>
<proteinExistence type="predicted"/>
<comment type="caution">
    <text evidence="2">The sequence shown here is derived from an EMBL/GenBank/DDBJ whole genome shotgun (WGS) entry which is preliminary data.</text>
</comment>
<dbReference type="PANTHER" id="PTHR35741:SF1">
    <property type="entry name" value="FACTOR CWC22-LIKE PROTEIN, PUTATIVE (DUF3245)-RELATED"/>
    <property type="match status" value="1"/>
</dbReference>
<protein>
    <submittedName>
        <fullName evidence="2">Uncharacterized protein</fullName>
    </submittedName>
</protein>
<evidence type="ECO:0000313" key="3">
    <source>
        <dbReference type="Proteomes" id="UP001359559"/>
    </source>
</evidence>
<dbReference type="EMBL" id="JAYKXN010000004">
    <property type="protein sequence ID" value="KAK7295087.1"/>
    <property type="molecule type" value="Genomic_DNA"/>
</dbReference>
<accession>A0AAN9JAD7</accession>
<keyword evidence="1" id="KW-0812">Transmembrane</keyword>
<feature type="transmembrane region" description="Helical" evidence="1">
    <location>
        <begin position="18"/>
        <end position="38"/>
    </location>
</feature>